<proteinExistence type="inferred from homology"/>
<comment type="similarity">
    <text evidence="4 11">Belongs to the CobD/CbiB family.</text>
</comment>
<evidence type="ECO:0000256" key="6">
    <source>
        <dbReference type="ARBA" id="ARBA00022475"/>
    </source>
</evidence>
<comment type="pathway">
    <text evidence="3 11">Cofactor biosynthesis; adenosylcobalamin biosynthesis.</text>
</comment>
<dbReference type="NCBIfam" id="TIGR00380">
    <property type="entry name" value="cobal_cbiB"/>
    <property type="match status" value="1"/>
</dbReference>
<reference evidence="12 13" key="1">
    <citation type="submission" date="2017-04" db="EMBL/GenBank/DDBJ databases">
        <authorList>
            <person name="Varghese N."/>
            <person name="Submissions S."/>
        </authorList>
    </citation>
    <scope>NUCLEOTIDE SEQUENCE [LARGE SCALE GENOMIC DNA]</scope>
    <source>
        <strain evidence="12 13">DSM 9789</strain>
    </source>
</reference>
<evidence type="ECO:0000256" key="4">
    <source>
        <dbReference type="ARBA" id="ARBA00006263"/>
    </source>
</evidence>
<keyword evidence="9 11" id="KW-1133">Transmembrane helix</keyword>
<keyword evidence="13" id="KW-1185">Reference proteome</keyword>
<evidence type="ECO:0000256" key="2">
    <source>
        <dbReference type="ARBA" id="ARBA00004651"/>
    </source>
</evidence>
<feature type="transmembrane region" description="Helical" evidence="11">
    <location>
        <begin position="281"/>
        <end position="303"/>
    </location>
</feature>
<dbReference type="RefSeq" id="WP_084272330.1">
    <property type="nucleotide sequence ID" value="NZ_FWYE01000001.1"/>
</dbReference>
<dbReference type="GO" id="GO:0015420">
    <property type="term" value="F:ABC-type vitamin B12 transporter activity"/>
    <property type="evidence" value="ECO:0007669"/>
    <property type="project" value="UniProtKB-UniRule"/>
</dbReference>
<feature type="transmembrane region" description="Helical" evidence="11">
    <location>
        <begin position="75"/>
        <end position="92"/>
    </location>
</feature>
<keyword evidence="10 11" id="KW-0472">Membrane</keyword>
<dbReference type="Proteomes" id="UP000192315">
    <property type="component" value="Unassembled WGS sequence"/>
</dbReference>
<dbReference type="GO" id="GO:0005886">
    <property type="term" value="C:plasma membrane"/>
    <property type="evidence" value="ECO:0007669"/>
    <property type="project" value="UniProtKB-SubCell"/>
</dbReference>
<keyword evidence="8 11" id="KW-0812">Transmembrane</keyword>
<accession>A0A8G2L6U8</accession>
<dbReference type="Pfam" id="PF03186">
    <property type="entry name" value="CobD_Cbib"/>
    <property type="match status" value="1"/>
</dbReference>
<keyword evidence="6 11" id="KW-1003">Cell membrane</keyword>
<protein>
    <recommendedName>
        <fullName evidence="5 11">Probable cobalamin biosynthesis protein CobD</fullName>
    </recommendedName>
</protein>
<evidence type="ECO:0000256" key="10">
    <source>
        <dbReference type="ARBA" id="ARBA00023136"/>
    </source>
</evidence>
<dbReference type="NCBIfam" id="NF002281">
    <property type="entry name" value="PRK01209.2-5"/>
    <property type="match status" value="1"/>
</dbReference>
<dbReference type="GO" id="GO:0048472">
    <property type="term" value="F:threonine-phosphate decarboxylase activity"/>
    <property type="evidence" value="ECO:0007669"/>
    <property type="project" value="InterPro"/>
</dbReference>
<evidence type="ECO:0000256" key="8">
    <source>
        <dbReference type="ARBA" id="ARBA00022692"/>
    </source>
</evidence>
<dbReference type="PANTHER" id="PTHR34308:SF1">
    <property type="entry name" value="COBALAMIN BIOSYNTHESIS PROTEIN CBIB"/>
    <property type="match status" value="1"/>
</dbReference>
<sequence>MMLELIVLPAAYVYDVLRGEPYLHPVVFIGKTISFFKKYFYKDSIINGLLFELFIIIINLIPLIIILILLKDVLFLIYIIFSIYIAKSTFAVKSMNQHIKRIINSYKNNDPDAARHYLSYVVRRDTKIDDVLMFSAAIETIAEGFVDGFLSEIMIFPFLGMAGAYAFRIINTMDSNIAYKNDDYKNFGRAAAIFDTVINYIPARISPYLFYIAAIKYSNSGFKWPDNTTDSYNAGYPMSFMAHVLNVRLEKPGEYIINDGARNPSIGDVETALKIYNRASFIAFLISFMISILLFYLNIYSVILI</sequence>
<evidence type="ECO:0000256" key="1">
    <source>
        <dbReference type="ARBA" id="ARBA00003384"/>
    </source>
</evidence>
<evidence type="ECO:0000313" key="12">
    <source>
        <dbReference type="EMBL" id="SMD30295.1"/>
    </source>
</evidence>
<evidence type="ECO:0000256" key="9">
    <source>
        <dbReference type="ARBA" id="ARBA00022989"/>
    </source>
</evidence>
<comment type="caution">
    <text evidence="11">Lacks conserved residue(s) required for the propagation of feature annotation.</text>
</comment>
<dbReference type="HAMAP" id="MF_00024">
    <property type="entry name" value="CobD_CbiB"/>
    <property type="match status" value="1"/>
</dbReference>
<dbReference type="InterPro" id="IPR004485">
    <property type="entry name" value="Cobalamin_biosynth_CobD/CbiB"/>
</dbReference>
<keyword evidence="7 11" id="KW-0169">Cobalamin biosynthesis</keyword>
<gene>
    <name evidence="11" type="primary">cobD</name>
    <name evidence="12" type="ORF">SAMN02745355_0168</name>
</gene>
<dbReference type="GO" id="GO:0009236">
    <property type="term" value="P:cobalamin biosynthetic process"/>
    <property type="evidence" value="ECO:0007669"/>
    <property type="project" value="UniProtKB-UniRule"/>
</dbReference>
<dbReference type="EMBL" id="FWYE01000001">
    <property type="protein sequence ID" value="SMD30295.1"/>
    <property type="molecule type" value="Genomic_DNA"/>
</dbReference>
<dbReference type="PANTHER" id="PTHR34308">
    <property type="entry name" value="COBALAMIN BIOSYNTHESIS PROTEIN CBIB"/>
    <property type="match status" value="1"/>
</dbReference>
<evidence type="ECO:0000256" key="3">
    <source>
        <dbReference type="ARBA" id="ARBA00004953"/>
    </source>
</evidence>
<evidence type="ECO:0000313" key="13">
    <source>
        <dbReference type="Proteomes" id="UP000192315"/>
    </source>
</evidence>
<dbReference type="UniPathway" id="UPA00148"/>
<name>A0A8G2L6U8_PICTO</name>
<comment type="subcellular location">
    <subcellularLocation>
        <location evidence="2 11">Cell membrane</location>
        <topology evidence="2 11">Multi-pass membrane protein</topology>
    </subcellularLocation>
</comment>
<evidence type="ECO:0000256" key="7">
    <source>
        <dbReference type="ARBA" id="ARBA00022573"/>
    </source>
</evidence>
<organism evidence="12 13">
    <name type="scientific">Picrophilus torridus (strain ATCC 700027 / DSM 9790 / JCM 10055 / NBRC 100828 / KAW 2/3)</name>
    <dbReference type="NCBI Taxonomy" id="1122961"/>
    <lineage>
        <taxon>Archaea</taxon>
        <taxon>Methanobacteriati</taxon>
        <taxon>Thermoplasmatota</taxon>
        <taxon>Thermoplasmata</taxon>
        <taxon>Thermoplasmatales</taxon>
        <taxon>Picrophilaceae</taxon>
        <taxon>Picrophilus</taxon>
    </lineage>
</organism>
<comment type="function">
    <text evidence="1 11">Converts cobyric acid to cobinamide by the addition of aminopropanol on the F carboxylic group.</text>
</comment>
<evidence type="ECO:0000256" key="5">
    <source>
        <dbReference type="ARBA" id="ARBA00016185"/>
    </source>
</evidence>
<feature type="transmembrane region" description="Helical" evidence="11">
    <location>
        <begin position="45"/>
        <end position="69"/>
    </location>
</feature>
<dbReference type="AlphaFoldDB" id="A0A8G2L6U8"/>
<evidence type="ECO:0000256" key="11">
    <source>
        <dbReference type="HAMAP-Rule" id="MF_00024"/>
    </source>
</evidence>
<comment type="caution">
    <text evidence="12">The sequence shown here is derived from an EMBL/GenBank/DDBJ whole genome shotgun (WGS) entry which is preliminary data.</text>
</comment>